<dbReference type="InParanoid" id="A0A6P7Z4I4"/>
<dbReference type="InterPro" id="IPR052144">
    <property type="entry name" value="piRNA_biogenesis_EXD1"/>
</dbReference>
<dbReference type="GeneID" id="115477576"/>
<dbReference type="SMART" id="SM00474">
    <property type="entry name" value="35EXOc"/>
    <property type="match status" value="1"/>
</dbReference>
<dbReference type="KEGG" id="muo:115477576"/>
<dbReference type="InterPro" id="IPR012337">
    <property type="entry name" value="RNaseH-like_sf"/>
</dbReference>
<dbReference type="PANTHER" id="PTHR46628">
    <property type="entry name" value="PIRNA BIOGENESIS PROTEIN EXD1"/>
    <property type="match status" value="1"/>
</dbReference>
<dbReference type="Pfam" id="PF01612">
    <property type="entry name" value="DNA_pol_A_exo1"/>
    <property type="match status" value="1"/>
</dbReference>
<dbReference type="CTD" id="161829"/>
<dbReference type="InterPro" id="IPR002562">
    <property type="entry name" value="3'-5'_exonuclease_dom"/>
</dbReference>
<reference evidence="3" key="1">
    <citation type="submission" date="2025-08" db="UniProtKB">
        <authorList>
            <consortium name="RefSeq"/>
        </authorList>
    </citation>
    <scope>IDENTIFICATION</scope>
</reference>
<organism evidence="2 3">
    <name type="scientific">Microcaecilia unicolor</name>
    <dbReference type="NCBI Taxonomy" id="1415580"/>
    <lineage>
        <taxon>Eukaryota</taxon>
        <taxon>Metazoa</taxon>
        <taxon>Chordata</taxon>
        <taxon>Craniata</taxon>
        <taxon>Vertebrata</taxon>
        <taxon>Euteleostomi</taxon>
        <taxon>Amphibia</taxon>
        <taxon>Gymnophiona</taxon>
        <taxon>Siphonopidae</taxon>
        <taxon>Microcaecilia</taxon>
    </lineage>
</organism>
<dbReference type="GO" id="GO:0034587">
    <property type="term" value="P:piRNA processing"/>
    <property type="evidence" value="ECO:0007669"/>
    <property type="project" value="TreeGrafter"/>
</dbReference>
<evidence type="ECO:0000313" key="3">
    <source>
        <dbReference type="RefSeq" id="XP_030070405.1"/>
    </source>
</evidence>
<evidence type="ECO:0000313" key="2">
    <source>
        <dbReference type="Proteomes" id="UP000515156"/>
    </source>
</evidence>
<dbReference type="RefSeq" id="XP_030070405.1">
    <property type="nucleotide sequence ID" value="XM_030214545.1"/>
</dbReference>
<dbReference type="CDD" id="cd06148">
    <property type="entry name" value="Egl_like_exo"/>
    <property type="match status" value="1"/>
</dbReference>
<feature type="domain" description="3'-5' exonuclease" evidence="1">
    <location>
        <begin position="139"/>
        <end position="328"/>
    </location>
</feature>
<dbReference type="PANTHER" id="PTHR46628:SF1">
    <property type="entry name" value="PIRNA BIOGENESIS PROTEIN EXD1"/>
    <property type="match status" value="1"/>
</dbReference>
<dbReference type="OrthoDB" id="26838at2759"/>
<dbReference type="Gene3D" id="3.30.420.10">
    <property type="entry name" value="Ribonuclease H-like superfamily/Ribonuclease H"/>
    <property type="match status" value="1"/>
</dbReference>
<sequence>MEPNIDRSFLNRILGKKTKITLSYGSFQGILQHVDPSRTILLSDVKDLETSRNLPGVKLFFGHDIVNVELMDEAEQSAMEETASAPTSKDLSAEKLEMDGSNIVGCSVEEPASSSQKTWTCPTSAFKRDLEEAEDVQYIVIDGFQHNFGPVIHHIKCQNVIGIAAEGLNLCRNGKLLWLQIATRKHVYLFDILVLGARAFRNGLQTLLEDKNILKVIHDCRWLSDCLSHQYGIVLSNVFDTQIADVLLFSMGTGGFLPHCISTLEESLIRYLEMSPGKVSFLKHRQCAVQEDPSEWLVRPVPPLLLKVLALKVVYLLPLRLVMLDEMMSDFVALVDGYLDGCRQNPPALLGSMEFSSMELPEELLHLSALQEMRREKAVKEFKMNERGLLIRSHNLGQEEAQDHLDSQERMHATNLHNHGWVSNNLNFEGEKLAKKSVVLQERLFLEHGVWVSRKCKEDEAASSTKGQAQKVSAQVDFSIQEQMQKMRVRDNDEAKEQSTVSGAIPLVVRSSLGGSVQALKKPMFSALPSYPGILQGGSLGSFHLFRPPRVEGPAIRFGQPLQLGIRMPAPV</sequence>
<dbReference type="AlphaFoldDB" id="A0A6P7Z4I4"/>
<dbReference type="Proteomes" id="UP000515156">
    <property type="component" value="Chromosome 9"/>
</dbReference>
<protein>
    <submittedName>
        <fullName evidence="3">PiRNA biogenesis protein EXD1 isoform X1</fullName>
    </submittedName>
</protein>
<dbReference type="InterPro" id="IPR036397">
    <property type="entry name" value="RNaseH_sf"/>
</dbReference>
<dbReference type="GO" id="GO:0008408">
    <property type="term" value="F:3'-5' exonuclease activity"/>
    <property type="evidence" value="ECO:0007669"/>
    <property type="project" value="InterPro"/>
</dbReference>
<dbReference type="GO" id="GO:1990923">
    <property type="term" value="C:PET complex"/>
    <property type="evidence" value="ECO:0007669"/>
    <property type="project" value="TreeGrafter"/>
</dbReference>
<name>A0A6P7Z4I4_9AMPH</name>
<dbReference type="GO" id="GO:0003676">
    <property type="term" value="F:nucleic acid binding"/>
    <property type="evidence" value="ECO:0007669"/>
    <property type="project" value="InterPro"/>
</dbReference>
<gene>
    <name evidence="3" type="primary">EXD1</name>
</gene>
<evidence type="ECO:0000259" key="1">
    <source>
        <dbReference type="SMART" id="SM00474"/>
    </source>
</evidence>
<keyword evidence="2" id="KW-1185">Reference proteome</keyword>
<dbReference type="SUPFAM" id="SSF53098">
    <property type="entry name" value="Ribonuclease H-like"/>
    <property type="match status" value="1"/>
</dbReference>
<dbReference type="FunCoup" id="A0A6P7Z4I4">
    <property type="interactions" value="11"/>
</dbReference>
<accession>A0A6P7Z4I4</accession>
<proteinExistence type="predicted"/>